<evidence type="ECO:0000256" key="9">
    <source>
        <dbReference type="ARBA" id="ARBA00023316"/>
    </source>
</evidence>
<keyword evidence="8 10" id="KW-0472">Membrane</keyword>
<dbReference type="AlphaFoldDB" id="A0A2H0KN06"/>
<keyword evidence="9" id="KW-0961">Cell wall biogenesis/degradation</keyword>
<dbReference type="GO" id="GO:0009252">
    <property type="term" value="P:peptidoglycan biosynthetic process"/>
    <property type="evidence" value="ECO:0007669"/>
    <property type="project" value="UniProtKB-KW"/>
</dbReference>
<dbReference type="InterPro" id="IPR050515">
    <property type="entry name" value="Beta-lactam/transpept"/>
</dbReference>
<keyword evidence="5" id="KW-0133">Cell shape</keyword>
<dbReference type="InterPro" id="IPR012338">
    <property type="entry name" value="Beta-lactam/transpept-like"/>
</dbReference>
<dbReference type="EMBL" id="PCVL01000024">
    <property type="protein sequence ID" value="PIQ72628.1"/>
    <property type="molecule type" value="Genomic_DNA"/>
</dbReference>
<reference evidence="13 14" key="1">
    <citation type="submission" date="2017-09" db="EMBL/GenBank/DDBJ databases">
        <title>Depth-based differentiation of microbial function through sediment-hosted aquifers and enrichment of novel symbionts in the deep terrestrial subsurface.</title>
        <authorList>
            <person name="Probst A.J."/>
            <person name="Ladd B."/>
            <person name="Jarett J.K."/>
            <person name="Geller-Mcgrath D.E."/>
            <person name="Sieber C.M."/>
            <person name="Emerson J.B."/>
            <person name="Anantharaman K."/>
            <person name="Thomas B.C."/>
            <person name="Malmstrom R."/>
            <person name="Stieglmeier M."/>
            <person name="Klingl A."/>
            <person name="Woyke T."/>
            <person name="Ryan C.M."/>
            <person name="Banfield J.F."/>
        </authorList>
    </citation>
    <scope>NUCLEOTIDE SEQUENCE [LARGE SCALE GENOMIC DNA]</scope>
    <source>
        <strain evidence="13">CG11_big_fil_rev_8_21_14_0_20_35_14</strain>
    </source>
</reference>
<dbReference type="PANTHER" id="PTHR30627:SF2">
    <property type="entry name" value="PEPTIDOGLYCAN D,D-TRANSPEPTIDASE MRDA"/>
    <property type="match status" value="1"/>
</dbReference>
<evidence type="ECO:0008006" key="15">
    <source>
        <dbReference type="Google" id="ProtNLM"/>
    </source>
</evidence>
<evidence type="ECO:0000313" key="13">
    <source>
        <dbReference type="EMBL" id="PIQ72628.1"/>
    </source>
</evidence>
<comment type="subcellular location">
    <subcellularLocation>
        <location evidence="2">Cell membrane</location>
    </subcellularLocation>
    <subcellularLocation>
        <location evidence="1">Membrane</location>
        <topology evidence="1">Single-pass membrane protein</topology>
    </subcellularLocation>
</comment>
<accession>A0A2H0KN06</accession>
<dbReference type="Proteomes" id="UP000229570">
    <property type="component" value="Unassembled WGS sequence"/>
</dbReference>
<dbReference type="SUPFAM" id="SSF56519">
    <property type="entry name" value="Penicillin binding protein dimerisation domain"/>
    <property type="match status" value="1"/>
</dbReference>
<protein>
    <recommendedName>
        <fullName evidence="15">Penicillin-binding protein 2</fullName>
    </recommendedName>
</protein>
<dbReference type="Gene3D" id="3.40.710.10">
    <property type="entry name" value="DD-peptidase/beta-lactamase superfamily"/>
    <property type="match status" value="1"/>
</dbReference>
<evidence type="ECO:0000256" key="2">
    <source>
        <dbReference type="ARBA" id="ARBA00004236"/>
    </source>
</evidence>
<comment type="caution">
    <text evidence="13">The sequence shown here is derived from an EMBL/GenBank/DDBJ whole genome shotgun (WGS) entry which is preliminary data.</text>
</comment>
<sequence length="558" mass="62544">MKKLSFFHKGESRGMEFFSQNTRLDEIFFFAFLITIGFFCAVLSLRLFQLTIVKGEYYRNLSENNRIKNFSIEAKRGEILDRKGYVMVKNLDPNIKNSLDEIRKNNDRIISKRIYETPEEIAPVVGYRQQADENDLKQDNCIYKLKSGDDIGKKGVEKLFDCQLRGQPGQKLIETDARGNFLKTLTIIPPTAGENIQLALDWNLQKKAYELLKDLPAGRQVKRGAIIVNNPKTGEILALVSSPSFNSQAFENKNNQSVEKYFSNPDKPIFNRATEGVYPPGSLFKLITAAAALEEKVIDEKTQVEDKGMITAGSLTFGNWYYLQYGKTEGMVDIVKAIRRSNDIFFYTVGEKTGVDKIKKWAEIFGYGKKTNIGLDESEGIIPSTFWKEETLKDRWYTGDTYNFSIGQGYIGVTPLQTLMVTSVFANNGYLCQPKLLKVGTIYGLSLQGKSECKKLPVSQKTIDLIREGMKQACSAGGTGWPLFDFTANAKKIQTACKTGTAESHAASGLPHAWITVFAPFDKPEIALTVLVEEGGQGSDIAGPIAKELLKTYFERSK</sequence>
<evidence type="ECO:0000259" key="11">
    <source>
        <dbReference type="Pfam" id="PF00905"/>
    </source>
</evidence>
<name>A0A2H0KN06_9BACT</name>
<dbReference type="GO" id="GO:0005886">
    <property type="term" value="C:plasma membrane"/>
    <property type="evidence" value="ECO:0007669"/>
    <property type="project" value="UniProtKB-SubCell"/>
</dbReference>
<evidence type="ECO:0000256" key="4">
    <source>
        <dbReference type="ARBA" id="ARBA00022692"/>
    </source>
</evidence>
<feature type="domain" description="Penicillin-binding protein transpeptidase" evidence="11">
    <location>
        <begin position="224"/>
        <end position="551"/>
    </location>
</feature>
<dbReference type="SUPFAM" id="SSF56601">
    <property type="entry name" value="beta-lactamase/transpeptidase-like"/>
    <property type="match status" value="1"/>
</dbReference>
<evidence type="ECO:0000256" key="8">
    <source>
        <dbReference type="ARBA" id="ARBA00023136"/>
    </source>
</evidence>
<feature type="domain" description="Penicillin-binding protein dimerisation" evidence="12">
    <location>
        <begin position="111"/>
        <end position="185"/>
    </location>
</feature>
<evidence type="ECO:0000259" key="12">
    <source>
        <dbReference type="Pfam" id="PF03717"/>
    </source>
</evidence>
<organism evidence="13 14">
    <name type="scientific">Candidatus Roizmanbacteria bacterium CG11_big_fil_rev_8_21_14_0_20_35_14</name>
    <dbReference type="NCBI Taxonomy" id="1974855"/>
    <lineage>
        <taxon>Bacteria</taxon>
        <taxon>Candidatus Roizmaniibacteriota</taxon>
    </lineage>
</organism>
<dbReference type="Pfam" id="PF03717">
    <property type="entry name" value="PBP_dimer"/>
    <property type="match status" value="1"/>
</dbReference>
<dbReference type="Pfam" id="PF00905">
    <property type="entry name" value="Transpeptidase"/>
    <property type="match status" value="1"/>
</dbReference>
<dbReference type="GO" id="GO:0008360">
    <property type="term" value="P:regulation of cell shape"/>
    <property type="evidence" value="ECO:0007669"/>
    <property type="project" value="UniProtKB-KW"/>
</dbReference>
<dbReference type="GO" id="GO:0008658">
    <property type="term" value="F:penicillin binding"/>
    <property type="evidence" value="ECO:0007669"/>
    <property type="project" value="InterPro"/>
</dbReference>
<dbReference type="GO" id="GO:0071555">
    <property type="term" value="P:cell wall organization"/>
    <property type="evidence" value="ECO:0007669"/>
    <property type="project" value="UniProtKB-KW"/>
</dbReference>
<dbReference type="InterPro" id="IPR005311">
    <property type="entry name" value="PBP_dimer"/>
</dbReference>
<evidence type="ECO:0000256" key="7">
    <source>
        <dbReference type="ARBA" id="ARBA00022989"/>
    </source>
</evidence>
<keyword evidence="3" id="KW-1003">Cell membrane</keyword>
<evidence type="ECO:0000256" key="6">
    <source>
        <dbReference type="ARBA" id="ARBA00022984"/>
    </source>
</evidence>
<dbReference type="Gene3D" id="3.90.1310.10">
    <property type="entry name" value="Penicillin-binding protein 2a (Domain 2)"/>
    <property type="match status" value="1"/>
</dbReference>
<dbReference type="GO" id="GO:0071972">
    <property type="term" value="F:peptidoglycan L,D-transpeptidase activity"/>
    <property type="evidence" value="ECO:0007669"/>
    <property type="project" value="TreeGrafter"/>
</dbReference>
<evidence type="ECO:0000256" key="1">
    <source>
        <dbReference type="ARBA" id="ARBA00004167"/>
    </source>
</evidence>
<evidence type="ECO:0000256" key="10">
    <source>
        <dbReference type="SAM" id="Phobius"/>
    </source>
</evidence>
<dbReference type="InterPro" id="IPR036138">
    <property type="entry name" value="PBP_dimer_sf"/>
</dbReference>
<evidence type="ECO:0000256" key="3">
    <source>
        <dbReference type="ARBA" id="ARBA00022475"/>
    </source>
</evidence>
<evidence type="ECO:0000313" key="14">
    <source>
        <dbReference type="Proteomes" id="UP000229570"/>
    </source>
</evidence>
<proteinExistence type="predicted"/>
<dbReference type="PANTHER" id="PTHR30627">
    <property type="entry name" value="PEPTIDOGLYCAN D,D-TRANSPEPTIDASE"/>
    <property type="match status" value="1"/>
</dbReference>
<keyword evidence="4 10" id="KW-0812">Transmembrane</keyword>
<keyword evidence="6" id="KW-0573">Peptidoglycan synthesis</keyword>
<evidence type="ECO:0000256" key="5">
    <source>
        <dbReference type="ARBA" id="ARBA00022960"/>
    </source>
</evidence>
<feature type="transmembrane region" description="Helical" evidence="10">
    <location>
        <begin position="27"/>
        <end position="48"/>
    </location>
</feature>
<keyword evidence="7 10" id="KW-1133">Transmembrane helix</keyword>
<dbReference type="InterPro" id="IPR001460">
    <property type="entry name" value="PCN-bd_Tpept"/>
</dbReference>
<gene>
    <name evidence="13" type="ORF">COV86_01975</name>
</gene>